<name>A0A1H2WQ23_9GAMM</name>
<keyword evidence="1" id="KW-0472">Membrane</keyword>
<dbReference type="OrthoDB" id="980055at2"/>
<feature type="transmembrane region" description="Helical" evidence="1">
    <location>
        <begin position="136"/>
        <end position="157"/>
    </location>
</feature>
<dbReference type="Pfam" id="PF09948">
    <property type="entry name" value="PpoB2"/>
    <property type="match status" value="1"/>
</dbReference>
<keyword evidence="1" id="KW-1133">Transmembrane helix</keyword>
<keyword evidence="3" id="KW-1185">Reference proteome</keyword>
<keyword evidence="1" id="KW-0812">Transmembrane</keyword>
<sequence>MTTNADARTFRLSGDAITTLLALAVVVSLCWWYLIELATDMAAMPMADMMTFRPWTASYFLMMFLMWAVMMVAMMVPSAIPMILLYRQVARHSRVPHPALGTALFVVAYVAVWTLFSLAATTLQWQLEQAALLSPMMASNSVVFSAAILILAGVYQWSPWKDACLRHCHGPFTFVMQHWRPGLRGALTMGLHHGAYCLGCCLLLMALLFVGGVMNLTVIALIAVLVLLEKVLPWGRSPSRLLGAIAIAAGLALLVWPQG</sequence>
<dbReference type="InterPro" id="IPR018688">
    <property type="entry name" value="PpoB2-like"/>
</dbReference>
<evidence type="ECO:0000313" key="2">
    <source>
        <dbReference type="EMBL" id="SDW82655.1"/>
    </source>
</evidence>
<feature type="transmembrane region" description="Helical" evidence="1">
    <location>
        <begin position="239"/>
        <end position="256"/>
    </location>
</feature>
<dbReference type="Proteomes" id="UP000199675">
    <property type="component" value="Unassembled WGS sequence"/>
</dbReference>
<dbReference type="STRING" id="488533.SAMN04487960_104239"/>
<organism evidence="2 3">
    <name type="scientific">Marinobacter mobilis</name>
    <dbReference type="NCBI Taxonomy" id="488533"/>
    <lineage>
        <taxon>Bacteria</taxon>
        <taxon>Pseudomonadati</taxon>
        <taxon>Pseudomonadota</taxon>
        <taxon>Gammaproteobacteria</taxon>
        <taxon>Pseudomonadales</taxon>
        <taxon>Marinobacteraceae</taxon>
        <taxon>Marinobacter</taxon>
    </lineage>
</organism>
<feature type="transmembrane region" description="Helical" evidence="1">
    <location>
        <begin position="194"/>
        <end position="227"/>
    </location>
</feature>
<gene>
    <name evidence="2" type="ORF">SAMN04487960_104239</name>
</gene>
<feature type="transmembrane region" description="Helical" evidence="1">
    <location>
        <begin position="98"/>
        <end position="116"/>
    </location>
</feature>
<protein>
    <submittedName>
        <fullName evidence="2">Predicted metal-binding membrane protein</fullName>
    </submittedName>
</protein>
<evidence type="ECO:0000256" key="1">
    <source>
        <dbReference type="SAM" id="Phobius"/>
    </source>
</evidence>
<dbReference type="EMBL" id="FNNE01000004">
    <property type="protein sequence ID" value="SDW82655.1"/>
    <property type="molecule type" value="Genomic_DNA"/>
</dbReference>
<dbReference type="RefSeq" id="WP_091812481.1">
    <property type="nucleotide sequence ID" value="NZ_FNNE01000004.1"/>
</dbReference>
<feature type="transmembrane region" description="Helical" evidence="1">
    <location>
        <begin position="12"/>
        <end position="35"/>
    </location>
</feature>
<feature type="transmembrane region" description="Helical" evidence="1">
    <location>
        <begin position="55"/>
        <end position="86"/>
    </location>
</feature>
<accession>A0A1H2WQ23</accession>
<reference evidence="2 3" key="1">
    <citation type="submission" date="2016-10" db="EMBL/GenBank/DDBJ databases">
        <authorList>
            <person name="de Groot N.N."/>
        </authorList>
    </citation>
    <scope>NUCLEOTIDE SEQUENCE [LARGE SCALE GENOMIC DNA]</scope>
    <source>
        <strain evidence="2 3">CGMCC 1.7059</strain>
    </source>
</reference>
<evidence type="ECO:0000313" key="3">
    <source>
        <dbReference type="Proteomes" id="UP000199675"/>
    </source>
</evidence>
<dbReference type="AlphaFoldDB" id="A0A1H2WQ23"/>
<proteinExistence type="predicted"/>